<feature type="region of interest" description="Disordered" evidence="1">
    <location>
        <begin position="44"/>
        <end position="180"/>
    </location>
</feature>
<sequence length="180" mass="21079">MKKTVSLEKRRRKRGQALLSNLFEMTQGESIFISPKKIIKAREQLEQKEHEKEQAERAKEEAKIRKQALKEEKQQQAEHLKAERQQAKIQKAAEKEEAKRQKEARQRLQQETKQQQQAAKSPQKKPSQKGKNTAPKRKRVVVEISDDEATRSQSLAKRPRRARNLPKWLQGKDIQIGRFG</sequence>
<feature type="compositionally biased region" description="Basic residues" evidence="1">
    <location>
        <begin position="122"/>
        <end position="139"/>
    </location>
</feature>
<name>A0ABQ8FVH5_9PEZI</name>
<organism evidence="2 3">
    <name type="scientific">Macrophomina phaseolina</name>
    <dbReference type="NCBI Taxonomy" id="35725"/>
    <lineage>
        <taxon>Eukaryota</taxon>
        <taxon>Fungi</taxon>
        <taxon>Dikarya</taxon>
        <taxon>Ascomycota</taxon>
        <taxon>Pezizomycotina</taxon>
        <taxon>Dothideomycetes</taxon>
        <taxon>Dothideomycetes incertae sedis</taxon>
        <taxon>Botryosphaeriales</taxon>
        <taxon>Botryosphaeriaceae</taxon>
        <taxon>Macrophomina</taxon>
    </lineage>
</organism>
<keyword evidence="3" id="KW-1185">Reference proteome</keyword>
<feature type="compositionally biased region" description="Basic and acidic residues" evidence="1">
    <location>
        <begin position="44"/>
        <end position="110"/>
    </location>
</feature>
<dbReference type="Proteomes" id="UP000774617">
    <property type="component" value="Unassembled WGS sequence"/>
</dbReference>
<proteinExistence type="predicted"/>
<evidence type="ECO:0000313" key="3">
    <source>
        <dbReference type="Proteomes" id="UP000774617"/>
    </source>
</evidence>
<protein>
    <submittedName>
        <fullName evidence="2">Uncharacterized protein</fullName>
    </submittedName>
</protein>
<evidence type="ECO:0000256" key="1">
    <source>
        <dbReference type="SAM" id="MobiDB-lite"/>
    </source>
</evidence>
<feature type="compositionally biased region" description="Low complexity" evidence="1">
    <location>
        <begin position="111"/>
        <end position="121"/>
    </location>
</feature>
<accession>A0ABQ8FVH5</accession>
<gene>
    <name evidence="2" type="ORF">B0J12DRAFT_682987</name>
</gene>
<reference evidence="2 3" key="1">
    <citation type="journal article" date="2021" name="Nat. Commun.">
        <title>Genetic determinants of endophytism in the Arabidopsis root mycobiome.</title>
        <authorList>
            <person name="Mesny F."/>
            <person name="Miyauchi S."/>
            <person name="Thiergart T."/>
            <person name="Pickel B."/>
            <person name="Atanasova L."/>
            <person name="Karlsson M."/>
            <person name="Huettel B."/>
            <person name="Barry K.W."/>
            <person name="Haridas S."/>
            <person name="Chen C."/>
            <person name="Bauer D."/>
            <person name="Andreopoulos W."/>
            <person name="Pangilinan J."/>
            <person name="LaButti K."/>
            <person name="Riley R."/>
            <person name="Lipzen A."/>
            <person name="Clum A."/>
            <person name="Drula E."/>
            <person name="Henrissat B."/>
            <person name="Kohler A."/>
            <person name="Grigoriev I.V."/>
            <person name="Martin F.M."/>
            <person name="Hacquard S."/>
        </authorList>
    </citation>
    <scope>NUCLEOTIDE SEQUENCE [LARGE SCALE GENOMIC DNA]</scope>
    <source>
        <strain evidence="2 3">MPI-SDFR-AT-0080</strain>
    </source>
</reference>
<dbReference type="EMBL" id="JAGTJR010000047">
    <property type="protein sequence ID" value="KAH7029967.1"/>
    <property type="molecule type" value="Genomic_DNA"/>
</dbReference>
<evidence type="ECO:0000313" key="2">
    <source>
        <dbReference type="EMBL" id="KAH7029967.1"/>
    </source>
</evidence>
<comment type="caution">
    <text evidence="2">The sequence shown here is derived from an EMBL/GenBank/DDBJ whole genome shotgun (WGS) entry which is preliminary data.</text>
</comment>